<name>A0A425XXT3_9BACT</name>
<dbReference type="Gene3D" id="2.60.40.10">
    <property type="entry name" value="Immunoglobulins"/>
    <property type="match status" value="1"/>
</dbReference>
<accession>A0A425XXT3</accession>
<comment type="caution">
    <text evidence="1">The sequence shown here is derived from an EMBL/GenBank/DDBJ whole genome shotgun (WGS) entry which is preliminary data.</text>
</comment>
<protein>
    <submittedName>
        <fullName evidence="1">Uncharacterized protein</fullName>
    </submittedName>
</protein>
<dbReference type="EMBL" id="QQWG01000019">
    <property type="protein sequence ID" value="RRG19520.1"/>
    <property type="molecule type" value="Genomic_DNA"/>
</dbReference>
<gene>
    <name evidence="1" type="ORF">DWB61_15010</name>
</gene>
<dbReference type="InterPro" id="IPR013783">
    <property type="entry name" value="Ig-like_fold"/>
</dbReference>
<keyword evidence="2" id="KW-1185">Reference proteome</keyword>
<dbReference type="InterPro" id="IPR011044">
    <property type="entry name" value="Quino_amine_DH_bsu"/>
</dbReference>
<evidence type="ECO:0000313" key="1">
    <source>
        <dbReference type="EMBL" id="RRG19520.1"/>
    </source>
</evidence>
<proteinExistence type="predicted"/>
<organism evidence="1 2">
    <name type="scientific">Ancylomarina euxinus</name>
    <dbReference type="NCBI Taxonomy" id="2283627"/>
    <lineage>
        <taxon>Bacteria</taxon>
        <taxon>Pseudomonadati</taxon>
        <taxon>Bacteroidota</taxon>
        <taxon>Bacteroidia</taxon>
        <taxon>Marinilabiliales</taxon>
        <taxon>Marinifilaceae</taxon>
        <taxon>Ancylomarina</taxon>
    </lineage>
</organism>
<sequence>MYALVVCFNLLLRIMWLINKTNFKMKKGIYVLLSFIMICLNSCDSDSSDIKLKGENTSIFLEELVVKENHVQLKWKANNDSIAYYRVIRAVGEKGIYDINNNRTNITEINSSDELSYTDTNVPYSSRVSYEVQGIFSESEDQYYMKNVWSNAREYVRDIPMINFPSDDVIFVTEHDRLIFINKADGEIKSYNYKTKEETDFELNSGVGFCTLNKNGQRFELLVPRNDGWLFIYDANSFDLIEQIKISPFSVVSAVIKDDLIFASTNTSDEPVIVIRRSTKEIVSKLTWYGDDDRRLQILPNTNTELFSVNSDEISFYTYDANGIMIDRKYKDPWDSEYATSTNFTIIPNSKKFITAPLGNIFDNSIAYVNGLPRGNLKFSDFIINTSGSLVYAACSNNKSIEVYDLSTFRHIETLKTNAYPYRIFYKDGEIISVSKPTVENDYYYDSSLSDLIIERIVHEIN</sequence>
<reference evidence="1 2" key="1">
    <citation type="submission" date="2018-07" db="EMBL/GenBank/DDBJ databases">
        <title>Draft genome sequence of Ancylomarina sp. M1P.</title>
        <authorList>
            <person name="Yadav S."/>
            <person name="Villanueva L."/>
            <person name="Damste J.S.S."/>
        </authorList>
    </citation>
    <scope>NUCLEOTIDE SEQUENCE [LARGE SCALE GENOMIC DNA]</scope>
    <source>
        <strain evidence="1 2">M1P</strain>
    </source>
</reference>
<dbReference type="Proteomes" id="UP000285794">
    <property type="component" value="Unassembled WGS sequence"/>
</dbReference>
<evidence type="ECO:0000313" key="2">
    <source>
        <dbReference type="Proteomes" id="UP000285794"/>
    </source>
</evidence>
<dbReference type="SUPFAM" id="SSF50969">
    <property type="entry name" value="YVTN repeat-like/Quinoprotein amine dehydrogenase"/>
    <property type="match status" value="1"/>
</dbReference>
<dbReference type="AlphaFoldDB" id="A0A425XXT3"/>